<comment type="caution">
    <text evidence="9">The sequence shown here is derived from an EMBL/GenBank/DDBJ whole genome shotgun (WGS) entry which is preliminary data.</text>
</comment>
<dbReference type="EMBL" id="JAPNKE010000002">
    <property type="protein sequence ID" value="MCY1004992.1"/>
    <property type="molecule type" value="Genomic_DNA"/>
</dbReference>
<evidence type="ECO:0000259" key="8">
    <source>
        <dbReference type="Pfam" id="PF01618"/>
    </source>
</evidence>
<keyword evidence="6" id="KW-0653">Protein transport</keyword>
<evidence type="ECO:0000256" key="5">
    <source>
        <dbReference type="ARBA" id="ARBA00023136"/>
    </source>
</evidence>
<evidence type="ECO:0000256" key="6">
    <source>
        <dbReference type="RuleBase" id="RU004057"/>
    </source>
</evidence>
<evidence type="ECO:0000256" key="7">
    <source>
        <dbReference type="SAM" id="Phobius"/>
    </source>
</evidence>
<dbReference type="InterPro" id="IPR050790">
    <property type="entry name" value="ExbB/TolQ_transport"/>
</dbReference>
<evidence type="ECO:0000256" key="4">
    <source>
        <dbReference type="ARBA" id="ARBA00022989"/>
    </source>
</evidence>
<dbReference type="Proteomes" id="UP001150924">
    <property type="component" value="Unassembled WGS sequence"/>
</dbReference>
<keyword evidence="5 7" id="KW-0472">Membrane</keyword>
<dbReference type="GO" id="GO:0017038">
    <property type="term" value="P:protein import"/>
    <property type="evidence" value="ECO:0007669"/>
    <property type="project" value="TreeGrafter"/>
</dbReference>
<evidence type="ECO:0000256" key="1">
    <source>
        <dbReference type="ARBA" id="ARBA00004651"/>
    </source>
</evidence>
<keyword evidence="2" id="KW-1003">Cell membrane</keyword>
<dbReference type="Pfam" id="PF01618">
    <property type="entry name" value="MotA_ExbB"/>
    <property type="match status" value="1"/>
</dbReference>
<evidence type="ECO:0000256" key="3">
    <source>
        <dbReference type="ARBA" id="ARBA00022692"/>
    </source>
</evidence>
<feature type="transmembrane region" description="Helical" evidence="7">
    <location>
        <begin position="24"/>
        <end position="45"/>
    </location>
</feature>
<dbReference type="GO" id="GO:0005886">
    <property type="term" value="C:plasma membrane"/>
    <property type="evidence" value="ECO:0007669"/>
    <property type="project" value="UniProtKB-SubCell"/>
</dbReference>
<keyword evidence="4 7" id="KW-1133">Transmembrane helix</keyword>
<dbReference type="PANTHER" id="PTHR30625:SF3">
    <property type="entry name" value="TOL-PAL SYSTEM PROTEIN TOLQ"/>
    <property type="match status" value="1"/>
</dbReference>
<keyword evidence="3 7" id="KW-0812">Transmembrane</keyword>
<keyword evidence="10" id="KW-1185">Reference proteome</keyword>
<name>A0A9X3IUD3_9BACT</name>
<feature type="domain" description="MotA/TolQ/ExbB proton channel" evidence="8">
    <location>
        <begin position="110"/>
        <end position="218"/>
    </location>
</feature>
<comment type="subcellular location">
    <subcellularLocation>
        <location evidence="1">Cell membrane</location>
        <topology evidence="1">Multi-pass membrane protein</topology>
    </subcellularLocation>
    <subcellularLocation>
        <location evidence="6">Membrane</location>
        <topology evidence="6">Multi-pass membrane protein</topology>
    </subcellularLocation>
</comment>
<dbReference type="InterPro" id="IPR002898">
    <property type="entry name" value="MotA_ExbB_proton_chnl"/>
</dbReference>
<organism evidence="9 10">
    <name type="scientific">Nannocystis pusilla</name>
    <dbReference type="NCBI Taxonomy" id="889268"/>
    <lineage>
        <taxon>Bacteria</taxon>
        <taxon>Pseudomonadati</taxon>
        <taxon>Myxococcota</taxon>
        <taxon>Polyangia</taxon>
        <taxon>Nannocystales</taxon>
        <taxon>Nannocystaceae</taxon>
        <taxon>Nannocystis</taxon>
    </lineage>
</organism>
<reference evidence="9" key="1">
    <citation type="submission" date="2022-11" db="EMBL/GenBank/DDBJ databases">
        <title>Minimal conservation of predation-associated metabolite biosynthetic gene clusters underscores biosynthetic potential of Myxococcota including descriptions for ten novel species: Archangium lansinium sp. nov., Myxococcus landrumus sp. nov., Nannocystis bai.</title>
        <authorList>
            <person name="Ahearne A."/>
            <person name="Stevens C."/>
            <person name="Phillips K."/>
        </authorList>
    </citation>
    <scope>NUCLEOTIDE SEQUENCE</scope>
    <source>
        <strain evidence="9">Na p29</strain>
    </source>
</reference>
<evidence type="ECO:0000313" key="9">
    <source>
        <dbReference type="EMBL" id="MCY1004992.1"/>
    </source>
</evidence>
<gene>
    <name evidence="9" type="ORF">OV079_05275</name>
</gene>
<accession>A0A9X3IUD3</accession>
<comment type="similarity">
    <text evidence="6">Belongs to the exbB/tolQ family.</text>
</comment>
<dbReference type="RefSeq" id="WP_267766608.1">
    <property type="nucleotide sequence ID" value="NZ_JAPNKE010000002.1"/>
</dbReference>
<keyword evidence="6" id="KW-0813">Transport</keyword>
<dbReference type="AlphaFoldDB" id="A0A9X3IUD3"/>
<protein>
    <submittedName>
        <fullName evidence="9">MotA/TolQ/ExbB proton channel family protein</fullName>
    </submittedName>
</protein>
<sequence>MLLPAPSLLAEIDIVHLLFGAKGLVLVVAILLVTSIFTTIFVILYKLIHISQAQSQSITFLDRFWESKRLDDIYRVAEQLKYSPLAAMFRAGYIELSKVKKGQNETTGSMHEKMDGLENIERALARAKVSETTKLENLMPLLATIGSAAPFVGLLGTVWGIMEAFSAIAASGSADLATVSGPIAEALVATATSLMSAIPAVMAYNYFNRRIKVLGAEMTTFGSDYTNIVKRHFF</sequence>
<feature type="transmembrane region" description="Helical" evidence="7">
    <location>
        <begin position="138"/>
        <end position="162"/>
    </location>
</feature>
<evidence type="ECO:0000313" key="10">
    <source>
        <dbReference type="Proteomes" id="UP001150924"/>
    </source>
</evidence>
<feature type="transmembrane region" description="Helical" evidence="7">
    <location>
        <begin position="182"/>
        <end position="204"/>
    </location>
</feature>
<evidence type="ECO:0000256" key="2">
    <source>
        <dbReference type="ARBA" id="ARBA00022475"/>
    </source>
</evidence>
<proteinExistence type="inferred from homology"/>
<dbReference type="PANTHER" id="PTHR30625">
    <property type="entry name" value="PROTEIN TOLQ"/>
    <property type="match status" value="1"/>
</dbReference>